<protein>
    <recommendedName>
        <fullName evidence="3">Site-specific DNA-methyltransferase (adenine-specific)</fullName>
    </recommendedName>
</protein>
<evidence type="ECO:0000313" key="2">
    <source>
        <dbReference type="Proteomes" id="UP000029228"/>
    </source>
</evidence>
<evidence type="ECO:0000313" key="1">
    <source>
        <dbReference type="EMBL" id="GAL18641.1"/>
    </source>
</evidence>
<dbReference type="EMBL" id="BBMR01000003">
    <property type="protein sequence ID" value="GAL18641.1"/>
    <property type="molecule type" value="Genomic_DNA"/>
</dbReference>
<evidence type="ECO:0008006" key="3">
    <source>
        <dbReference type="Google" id="ProtNLM"/>
    </source>
</evidence>
<organism evidence="1 2">
    <name type="scientific">Vibrio maritimus</name>
    <dbReference type="NCBI Taxonomy" id="990268"/>
    <lineage>
        <taxon>Bacteria</taxon>
        <taxon>Pseudomonadati</taxon>
        <taxon>Pseudomonadota</taxon>
        <taxon>Gammaproteobacteria</taxon>
        <taxon>Vibrionales</taxon>
        <taxon>Vibrionaceae</taxon>
        <taxon>Vibrio</taxon>
    </lineage>
</organism>
<name>A0A090RTM6_9VIBR</name>
<gene>
    <name evidence="1" type="ORF">JCM19235_2064</name>
</gene>
<sequence>MTDYSKIDNEVEQLASVIWDMAEQVWDYAELSYEEFKSSALESAVLAKMVYNHGACSSWP</sequence>
<dbReference type="Proteomes" id="UP000029228">
    <property type="component" value="Unassembled WGS sequence"/>
</dbReference>
<dbReference type="AlphaFoldDB" id="A0A090RTM6"/>
<keyword evidence="2" id="KW-1185">Reference proteome</keyword>
<comment type="caution">
    <text evidence="1">The sequence shown here is derived from an EMBL/GenBank/DDBJ whole genome shotgun (WGS) entry which is preliminary data.</text>
</comment>
<accession>A0A090RTM6</accession>
<reference evidence="1 2" key="1">
    <citation type="submission" date="2014-09" db="EMBL/GenBank/DDBJ databases">
        <title>Vibrio maritimus JCM 19235. (C45) whole genome shotgun sequence.</title>
        <authorList>
            <person name="Sawabe T."/>
            <person name="Meirelles P."/>
            <person name="Nakanishi M."/>
            <person name="Sayaka M."/>
            <person name="Hattori M."/>
            <person name="Ohkuma M."/>
        </authorList>
    </citation>
    <scope>NUCLEOTIDE SEQUENCE [LARGE SCALE GENOMIC DNA]</scope>
    <source>
        <strain evidence="2">JCM19235</strain>
    </source>
</reference>
<dbReference type="STRING" id="990268.JCM19235_2064"/>
<proteinExistence type="predicted"/>